<reference evidence="1" key="1">
    <citation type="journal article" date="2023" name="GigaByte">
        <title>Genome assembly of the bearded iris, Iris pallida Lam.</title>
        <authorList>
            <person name="Bruccoleri R.E."/>
            <person name="Oakeley E.J."/>
            <person name="Faust A.M.E."/>
            <person name="Altorfer M."/>
            <person name="Dessus-Babus S."/>
            <person name="Burckhardt D."/>
            <person name="Oertli M."/>
            <person name="Naumann U."/>
            <person name="Petersen F."/>
            <person name="Wong J."/>
        </authorList>
    </citation>
    <scope>NUCLEOTIDE SEQUENCE</scope>
    <source>
        <strain evidence="1">GSM-AAB239-AS_SAM_17_03QT</strain>
    </source>
</reference>
<dbReference type="Proteomes" id="UP001140949">
    <property type="component" value="Unassembled WGS sequence"/>
</dbReference>
<name>A0AAX6EIN0_IRIPA</name>
<evidence type="ECO:0000313" key="1">
    <source>
        <dbReference type="EMBL" id="KAJ6803808.1"/>
    </source>
</evidence>
<sequence>MLWTKLSWNCQIYLFLPKPEPDRTKTWVKNSEQEKDAPHKVSHINMCKRIFGESKDNRERKDASYKVSHVNMCLDVNL</sequence>
<dbReference type="EMBL" id="JANAVB010036243">
    <property type="protein sequence ID" value="KAJ6803808.1"/>
    <property type="molecule type" value="Genomic_DNA"/>
</dbReference>
<protein>
    <submittedName>
        <fullName evidence="1">GPN-loop GTPase 3</fullName>
    </submittedName>
</protein>
<dbReference type="EMBL" id="JANAVB010009599">
    <property type="protein sequence ID" value="KAJ6839857.1"/>
    <property type="molecule type" value="Genomic_DNA"/>
</dbReference>
<dbReference type="AlphaFoldDB" id="A0AAX6EIN0"/>
<gene>
    <name evidence="1" type="ORF">M6B38_189725</name>
    <name evidence="2" type="ORF">M6B38_311855</name>
</gene>
<comment type="caution">
    <text evidence="1">The sequence shown here is derived from an EMBL/GenBank/DDBJ whole genome shotgun (WGS) entry which is preliminary data.</text>
</comment>
<evidence type="ECO:0000313" key="2">
    <source>
        <dbReference type="EMBL" id="KAJ6839857.1"/>
    </source>
</evidence>
<proteinExistence type="predicted"/>
<organism evidence="1 3">
    <name type="scientific">Iris pallida</name>
    <name type="common">Sweet iris</name>
    <dbReference type="NCBI Taxonomy" id="29817"/>
    <lineage>
        <taxon>Eukaryota</taxon>
        <taxon>Viridiplantae</taxon>
        <taxon>Streptophyta</taxon>
        <taxon>Embryophyta</taxon>
        <taxon>Tracheophyta</taxon>
        <taxon>Spermatophyta</taxon>
        <taxon>Magnoliopsida</taxon>
        <taxon>Liliopsida</taxon>
        <taxon>Asparagales</taxon>
        <taxon>Iridaceae</taxon>
        <taxon>Iridoideae</taxon>
        <taxon>Irideae</taxon>
        <taxon>Iris</taxon>
    </lineage>
</organism>
<evidence type="ECO:0000313" key="3">
    <source>
        <dbReference type="Proteomes" id="UP001140949"/>
    </source>
</evidence>
<accession>A0AAX6EIN0</accession>
<keyword evidence="3" id="KW-1185">Reference proteome</keyword>
<reference evidence="1" key="2">
    <citation type="submission" date="2023-04" db="EMBL/GenBank/DDBJ databases">
        <authorList>
            <person name="Bruccoleri R.E."/>
            <person name="Oakeley E.J."/>
            <person name="Faust A.-M."/>
            <person name="Dessus-Babus S."/>
            <person name="Altorfer M."/>
            <person name="Burckhardt D."/>
            <person name="Oertli M."/>
            <person name="Naumann U."/>
            <person name="Petersen F."/>
            <person name="Wong J."/>
        </authorList>
    </citation>
    <scope>NUCLEOTIDE SEQUENCE</scope>
    <source>
        <strain evidence="1">GSM-AAB239-AS_SAM_17_03QT</strain>
        <tissue evidence="1">Leaf</tissue>
    </source>
</reference>